<dbReference type="NCBIfam" id="TIGR00996">
    <property type="entry name" value="Mtu_fam_mce"/>
    <property type="match status" value="1"/>
</dbReference>
<evidence type="ECO:0000313" key="4">
    <source>
        <dbReference type="EMBL" id="CAA0105693.1"/>
    </source>
</evidence>
<dbReference type="EMBL" id="CACSIP010000010">
    <property type="protein sequence ID" value="CAA0105693.1"/>
    <property type="molecule type" value="Genomic_DNA"/>
</dbReference>
<dbReference type="PANTHER" id="PTHR33371:SF17">
    <property type="entry name" value="MCE-FAMILY PROTEIN MCE1B"/>
    <property type="match status" value="1"/>
</dbReference>
<feature type="domain" description="Mammalian cell entry C-terminal" evidence="3">
    <location>
        <begin position="120"/>
        <end position="336"/>
    </location>
</feature>
<feature type="transmembrane region" description="Helical" evidence="1">
    <location>
        <begin position="12"/>
        <end position="33"/>
    </location>
</feature>
<dbReference type="InterPro" id="IPR005693">
    <property type="entry name" value="Mce"/>
</dbReference>
<organism evidence="4 5">
    <name type="scientific">Mycolicibacterium vanbaalenii</name>
    <name type="common">Mycobacterium vanbaalenii</name>
    <dbReference type="NCBI Taxonomy" id="110539"/>
    <lineage>
        <taxon>Bacteria</taxon>
        <taxon>Bacillati</taxon>
        <taxon>Actinomycetota</taxon>
        <taxon>Actinomycetes</taxon>
        <taxon>Mycobacteriales</taxon>
        <taxon>Mycobacteriaceae</taxon>
        <taxon>Mycolicibacterium</taxon>
    </lineage>
</organism>
<dbReference type="GO" id="GO:0051701">
    <property type="term" value="P:biological process involved in interaction with host"/>
    <property type="evidence" value="ECO:0007669"/>
    <property type="project" value="TreeGrafter"/>
</dbReference>
<evidence type="ECO:0008006" key="6">
    <source>
        <dbReference type="Google" id="ProtNLM"/>
    </source>
</evidence>
<dbReference type="AlphaFoldDB" id="A0A5S9PNP6"/>
<dbReference type="GO" id="GO:0005576">
    <property type="term" value="C:extracellular region"/>
    <property type="evidence" value="ECO:0007669"/>
    <property type="project" value="TreeGrafter"/>
</dbReference>
<dbReference type="InterPro" id="IPR024516">
    <property type="entry name" value="Mce_C"/>
</dbReference>
<evidence type="ECO:0000256" key="1">
    <source>
        <dbReference type="SAM" id="Phobius"/>
    </source>
</evidence>
<name>A0A5S9PNP6_MYCVN</name>
<keyword evidence="1" id="KW-1133">Transmembrane helix</keyword>
<evidence type="ECO:0000313" key="5">
    <source>
        <dbReference type="Proteomes" id="UP000430146"/>
    </source>
</evidence>
<keyword evidence="1" id="KW-0472">Membrane</keyword>
<feature type="domain" description="Mce/MlaD" evidence="2">
    <location>
        <begin position="41"/>
        <end position="117"/>
    </location>
</feature>
<evidence type="ECO:0000259" key="3">
    <source>
        <dbReference type="Pfam" id="PF11887"/>
    </source>
</evidence>
<evidence type="ECO:0000259" key="2">
    <source>
        <dbReference type="Pfam" id="PF02470"/>
    </source>
</evidence>
<dbReference type="InterPro" id="IPR003399">
    <property type="entry name" value="Mce/MlaD"/>
</dbReference>
<proteinExistence type="predicted"/>
<reference evidence="4 5" key="1">
    <citation type="submission" date="2019-11" db="EMBL/GenBank/DDBJ databases">
        <authorList>
            <person name="Holert J."/>
        </authorList>
    </citation>
    <scope>NUCLEOTIDE SEQUENCE [LARGE SCALE GENOMIC DNA]</scope>
    <source>
        <strain evidence="4">BC8_1</strain>
    </source>
</reference>
<dbReference type="PANTHER" id="PTHR33371">
    <property type="entry name" value="INTERMEMBRANE PHOSPHOLIPID TRANSPORT SYSTEM BINDING PROTEIN MLAD-RELATED"/>
    <property type="match status" value="1"/>
</dbReference>
<dbReference type="Proteomes" id="UP000430146">
    <property type="component" value="Unassembled WGS sequence"/>
</dbReference>
<accession>A0A5S9PNP6</accession>
<dbReference type="Pfam" id="PF02470">
    <property type="entry name" value="MlaD"/>
    <property type="match status" value="1"/>
</dbReference>
<dbReference type="Pfam" id="PF11887">
    <property type="entry name" value="Mce4_CUP1"/>
    <property type="match status" value="1"/>
</dbReference>
<keyword evidence="1" id="KW-0812">Transmembrane</keyword>
<protein>
    <recommendedName>
        <fullName evidence="6">Virulence factor Mce family protein</fullName>
    </recommendedName>
</protein>
<dbReference type="InterPro" id="IPR052336">
    <property type="entry name" value="MlaD_Phospholipid_Transporter"/>
</dbReference>
<sequence length="345" mass="37558">MRLLKKSLASVSWRLAIFMVVCVFFTFALYATFAQLRFEANNTYYALFSNVSGLKENQFVRIAGVETGKVKSVKVRPDASVLVEFTTEPSVVLTEGTLSVIRYDDLIGGRYMSLQEGVGSTKRLNPGATIPLTNTEPALDLDALIGGFRPLFRALEPEQTNALTEQMISVFEGQGDAIGSFLDQTAALTATLADRDELIGQVITNLNSVLGSLGDQDTQFAKAVDSLAAFVGALSERKQDLANAIGYANASSRSIADMLEQSRTPLTEVIRETDRSAGIVVADHDYLDDLLQQLPDAYQMLGRQGLYGDFFSFYLCDLVLKVNGKGGQPVYIKVAGQDSGRCTPR</sequence>
<keyword evidence="5" id="KW-1185">Reference proteome</keyword>
<gene>
    <name evidence="4" type="ORF">AELLOGFF_03584</name>
</gene>